<evidence type="ECO:0000256" key="1">
    <source>
        <dbReference type="SAM" id="Phobius"/>
    </source>
</evidence>
<organism evidence="2 3">
    <name type="scientific">Candidatus Vogelbacteria bacterium CG10_big_fil_rev_8_21_14_0_10_49_38</name>
    <dbReference type="NCBI Taxonomy" id="1975043"/>
    <lineage>
        <taxon>Bacteria</taxon>
        <taxon>Candidatus Vogeliibacteriota</taxon>
    </lineage>
</organism>
<name>A0A2H0RHJ0_9BACT</name>
<accession>A0A2H0RHJ0</accession>
<protein>
    <recommendedName>
        <fullName evidence="4">DUF1573 domain-containing protein</fullName>
    </recommendedName>
</protein>
<dbReference type="Gene3D" id="2.60.40.10">
    <property type="entry name" value="Immunoglobulins"/>
    <property type="match status" value="1"/>
</dbReference>
<feature type="transmembrane region" description="Helical" evidence="1">
    <location>
        <begin position="30"/>
        <end position="48"/>
    </location>
</feature>
<dbReference type="InterPro" id="IPR011467">
    <property type="entry name" value="DUF1573"/>
</dbReference>
<dbReference type="AlphaFoldDB" id="A0A2H0RHJ0"/>
<evidence type="ECO:0008006" key="4">
    <source>
        <dbReference type="Google" id="ProtNLM"/>
    </source>
</evidence>
<keyword evidence="1" id="KW-1133">Transmembrane helix</keyword>
<dbReference type="EMBL" id="PCYK01000017">
    <property type="protein sequence ID" value="PIR45963.1"/>
    <property type="molecule type" value="Genomic_DNA"/>
</dbReference>
<gene>
    <name evidence="2" type="ORF">COV08_02265</name>
</gene>
<keyword evidence="1" id="KW-0812">Transmembrane</keyword>
<sequence>MLERIFVFITVLLKLNYKFSTVNLMKSKNLFIVLLSILTLVGLFFWGYSRSATSAGANQLPNKESNGALIATEVFHNFGSISMKDGLVTKDFVINNPTDNPVIVTNLSTSCMCTTAFLVGPNGQAKGPFGMPGHNLASPISETIGAGEERVIRVVYDPNAHGPAGIGPTTRFITISDASGKSLELEIKALVTP</sequence>
<keyword evidence="1" id="KW-0472">Membrane</keyword>
<reference evidence="2 3" key="1">
    <citation type="submission" date="2017-09" db="EMBL/GenBank/DDBJ databases">
        <title>Depth-based differentiation of microbial function through sediment-hosted aquifers and enrichment of novel symbionts in the deep terrestrial subsurface.</title>
        <authorList>
            <person name="Probst A.J."/>
            <person name="Ladd B."/>
            <person name="Jarett J.K."/>
            <person name="Geller-Mcgrath D.E."/>
            <person name="Sieber C.M."/>
            <person name="Emerson J.B."/>
            <person name="Anantharaman K."/>
            <person name="Thomas B.C."/>
            <person name="Malmstrom R."/>
            <person name="Stieglmeier M."/>
            <person name="Klingl A."/>
            <person name="Woyke T."/>
            <person name="Ryan C.M."/>
            <person name="Banfield J.F."/>
        </authorList>
    </citation>
    <scope>NUCLEOTIDE SEQUENCE [LARGE SCALE GENOMIC DNA]</scope>
    <source>
        <strain evidence="2">CG10_big_fil_rev_8_21_14_0_10_49_38</strain>
    </source>
</reference>
<evidence type="ECO:0000313" key="3">
    <source>
        <dbReference type="Proteomes" id="UP000230431"/>
    </source>
</evidence>
<dbReference type="Proteomes" id="UP000230431">
    <property type="component" value="Unassembled WGS sequence"/>
</dbReference>
<evidence type="ECO:0000313" key="2">
    <source>
        <dbReference type="EMBL" id="PIR45963.1"/>
    </source>
</evidence>
<dbReference type="InterPro" id="IPR013783">
    <property type="entry name" value="Ig-like_fold"/>
</dbReference>
<comment type="caution">
    <text evidence="2">The sequence shown here is derived from an EMBL/GenBank/DDBJ whole genome shotgun (WGS) entry which is preliminary data.</text>
</comment>
<dbReference type="Pfam" id="PF07610">
    <property type="entry name" value="DUF1573"/>
    <property type="match status" value="1"/>
</dbReference>
<proteinExistence type="predicted"/>